<dbReference type="GO" id="GO:0006457">
    <property type="term" value="P:protein folding"/>
    <property type="evidence" value="ECO:0007669"/>
    <property type="project" value="UniProtKB-UniRule"/>
</dbReference>
<dbReference type="GO" id="GO:0044571">
    <property type="term" value="P:[2Fe-2S] cluster assembly"/>
    <property type="evidence" value="ECO:0007669"/>
    <property type="project" value="InterPro"/>
</dbReference>
<dbReference type="AlphaFoldDB" id="A0A4R6U1E3"/>
<dbReference type="Proteomes" id="UP000294575">
    <property type="component" value="Unassembled WGS sequence"/>
</dbReference>
<evidence type="ECO:0000313" key="7">
    <source>
        <dbReference type="Proteomes" id="UP000294575"/>
    </source>
</evidence>
<feature type="domain" description="J" evidence="5">
    <location>
        <begin position="6"/>
        <end position="78"/>
    </location>
</feature>
<dbReference type="SUPFAM" id="SSF46565">
    <property type="entry name" value="Chaperone J-domain"/>
    <property type="match status" value="1"/>
</dbReference>
<name>A0A4R6U1E3_9GAMM</name>
<dbReference type="InterPro" id="IPR004640">
    <property type="entry name" value="HscB"/>
</dbReference>
<dbReference type="InterPro" id="IPR001623">
    <property type="entry name" value="DnaJ_domain"/>
</dbReference>
<dbReference type="OrthoDB" id="287587at2"/>
<dbReference type="EMBL" id="SNYK01000004">
    <property type="protein sequence ID" value="TDQ38463.1"/>
    <property type="molecule type" value="Genomic_DNA"/>
</dbReference>
<dbReference type="Gene3D" id="1.10.287.110">
    <property type="entry name" value="DnaJ domain"/>
    <property type="match status" value="1"/>
</dbReference>
<keyword evidence="7" id="KW-1185">Reference proteome</keyword>
<dbReference type="PANTHER" id="PTHR14021:SF15">
    <property type="entry name" value="IRON-SULFUR CLUSTER CO-CHAPERONE PROTEIN HSCB"/>
    <property type="match status" value="1"/>
</dbReference>
<evidence type="ECO:0000259" key="5">
    <source>
        <dbReference type="PROSITE" id="PS50076"/>
    </source>
</evidence>
<dbReference type="Pfam" id="PF07743">
    <property type="entry name" value="HSCB_C"/>
    <property type="match status" value="1"/>
</dbReference>
<keyword evidence="2 4" id="KW-0143">Chaperone</keyword>
<gene>
    <name evidence="4" type="primary">hscB</name>
    <name evidence="6" type="ORF">DFQ45_10437</name>
</gene>
<evidence type="ECO:0000256" key="4">
    <source>
        <dbReference type="HAMAP-Rule" id="MF_00682"/>
    </source>
</evidence>
<comment type="caution">
    <text evidence="6">The sequence shown here is derived from an EMBL/GenBank/DDBJ whole genome shotgun (WGS) entry which is preliminary data.</text>
</comment>
<reference evidence="6 7" key="1">
    <citation type="submission" date="2019-03" db="EMBL/GenBank/DDBJ databases">
        <title>Genomic Encyclopedia of Type Strains, Phase IV (KMG-IV): sequencing the most valuable type-strain genomes for metagenomic binning, comparative biology and taxonomic classification.</title>
        <authorList>
            <person name="Goeker M."/>
        </authorList>
    </citation>
    <scope>NUCLEOTIDE SEQUENCE [LARGE SCALE GENOMIC DNA]</scope>
    <source>
        <strain evidence="6 7">DSM 28679</strain>
    </source>
</reference>
<organism evidence="6 7">
    <name type="scientific">Thiopseudomonas denitrificans</name>
    <dbReference type="NCBI Taxonomy" id="1501432"/>
    <lineage>
        <taxon>Bacteria</taxon>
        <taxon>Pseudomonadati</taxon>
        <taxon>Pseudomonadota</taxon>
        <taxon>Gammaproteobacteria</taxon>
        <taxon>Pseudomonadales</taxon>
        <taxon>Pseudomonadaceae</taxon>
        <taxon>Thiopseudomonas</taxon>
    </lineage>
</organism>
<evidence type="ECO:0000313" key="6">
    <source>
        <dbReference type="EMBL" id="TDQ38463.1"/>
    </source>
</evidence>
<dbReference type="Pfam" id="PF00226">
    <property type="entry name" value="DnaJ"/>
    <property type="match status" value="1"/>
</dbReference>
<dbReference type="HAMAP" id="MF_00682">
    <property type="entry name" value="HscB"/>
    <property type="match status" value="1"/>
</dbReference>
<dbReference type="GO" id="GO:0051259">
    <property type="term" value="P:protein complex oligomerization"/>
    <property type="evidence" value="ECO:0007669"/>
    <property type="project" value="InterPro"/>
</dbReference>
<dbReference type="PROSITE" id="PS50076">
    <property type="entry name" value="DNAJ_2"/>
    <property type="match status" value="1"/>
</dbReference>
<protein>
    <recommendedName>
        <fullName evidence="4">Co-chaperone protein HscB homolog</fullName>
    </recommendedName>
</protein>
<evidence type="ECO:0000256" key="2">
    <source>
        <dbReference type="ARBA" id="ARBA00023186"/>
    </source>
</evidence>
<dbReference type="PANTHER" id="PTHR14021">
    <property type="entry name" value="IRON-SULFUR CLUSTER CO-CHAPERONE PROTEIN HSCB"/>
    <property type="match status" value="1"/>
</dbReference>
<dbReference type="InterPro" id="IPR036386">
    <property type="entry name" value="HscB_C_sf"/>
</dbReference>
<dbReference type="GO" id="GO:0051087">
    <property type="term" value="F:protein-folding chaperone binding"/>
    <property type="evidence" value="ECO:0007669"/>
    <property type="project" value="InterPro"/>
</dbReference>
<dbReference type="InterPro" id="IPR009073">
    <property type="entry name" value="HscB_oligo_C"/>
</dbReference>
<proteinExistence type="inferred from homology"/>
<sequence>MSEPATHFELFGLPQAFVLDAGELDRRYREAVKLVHPDRFVAASGPEQRAAVERAAALNEAYQVLKSPSRRALYLLNLQAALDEEATVQDPEFLFQQMEWREELEELGNSADFAAIDTFRQRLIRARQDVDQEFSGVWQDPAQRPRAERLVRRMQFLDKVLYEVRQLEERLDDF</sequence>
<dbReference type="Gene3D" id="1.20.1280.20">
    <property type="entry name" value="HscB, C-terminal domain"/>
    <property type="match status" value="1"/>
</dbReference>
<comment type="subunit">
    <text evidence="4">Interacts with HscA and stimulates its ATPase activity.</text>
</comment>
<dbReference type="InterPro" id="IPR036869">
    <property type="entry name" value="J_dom_sf"/>
</dbReference>
<dbReference type="NCBIfam" id="TIGR00714">
    <property type="entry name" value="hscB"/>
    <property type="match status" value="1"/>
</dbReference>
<evidence type="ECO:0000256" key="1">
    <source>
        <dbReference type="ARBA" id="ARBA00010476"/>
    </source>
</evidence>
<dbReference type="RefSeq" id="WP_101496184.1">
    <property type="nucleotide sequence ID" value="NZ_LNJZ01000005.1"/>
</dbReference>
<dbReference type="GO" id="GO:1990230">
    <property type="term" value="C:iron-sulfur cluster transfer complex"/>
    <property type="evidence" value="ECO:0007669"/>
    <property type="project" value="TreeGrafter"/>
</dbReference>
<dbReference type="SMART" id="SM00271">
    <property type="entry name" value="DnaJ"/>
    <property type="match status" value="1"/>
</dbReference>
<comment type="function">
    <text evidence="3 4">Co-chaperone involved in the maturation of iron-sulfur cluster-containing proteins. Seems to help targeting proteins to be folded toward HscA.</text>
</comment>
<comment type="similarity">
    <text evidence="1 4">Belongs to the HscB family.</text>
</comment>
<evidence type="ECO:0000256" key="3">
    <source>
        <dbReference type="ARBA" id="ARBA00025596"/>
    </source>
</evidence>
<accession>A0A4R6U1E3</accession>
<dbReference type="CDD" id="cd06257">
    <property type="entry name" value="DnaJ"/>
    <property type="match status" value="1"/>
</dbReference>
<dbReference type="NCBIfam" id="NF001420">
    <property type="entry name" value="PRK00294.1"/>
    <property type="match status" value="1"/>
</dbReference>
<dbReference type="SUPFAM" id="SSF47144">
    <property type="entry name" value="HSC20 (HSCB), C-terminal oligomerisation domain"/>
    <property type="match status" value="1"/>
</dbReference>
<dbReference type="GO" id="GO:0001671">
    <property type="term" value="F:ATPase activator activity"/>
    <property type="evidence" value="ECO:0007669"/>
    <property type="project" value="InterPro"/>
</dbReference>